<dbReference type="AGR" id="RGD:1587378"/>
<evidence type="ECO:0000256" key="2">
    <source>
        <dbReference type="ARBA" id="ARBA00022614"/>
    </source>
</evidence>
<dbReference type="PANTHER" id="PTHR14224">
    <property type="entry name" value="SIMILAR TO PREFERENTIALLY EXPRESSED ANTIGEN IN MELANOMA-LIKE 3"/>
    <property type="match status" value="1"/>
</dbReference>
<name>A0A8I6ARR7_RAT</name>
<evidence type="ECO:0000256" key="3">
    <source>
        <dbReference type="ARBA" id="ARBA00022737"/>
    </source>
</evidence>
<reference evidence="4" key="3">
    <citation type="submission" date="2025-09" db="UniProtKB">
        <authorList>
            <consortium name="Ensembl"/>
        </authorList>
    </citation>
    <scope>IDENTIFICATION</scope>
    <source>
        <strain evidence="4">Brown Norway</strain>
    </source>
</reference>
<gene>
    <name evidence="4 6" type="primary">Pramef5</name>
</gene>
<dbReference type="GO" id="GO:0008284">
    <property type="term" value="P:positive regulation of cell population proliferation"/>
    <property type="evidence" value="ECO:0007669"/>
    <property type="project" value="InterPro"/>
</dbReference>
<dbReference type="GO" id="GO:0043066">
    <property type="term" value="P:negative regulation of apoptotic process"/>
    <property type="evidence" value="ECO:0007669"/>
    <property type="project" value="InterPro"/>
</dbReference>
<dbReference type="GO" id="GO:0045892">
    <property type="term" value="P:negative regulation of DNA-templated transcription"/>
    <property type="evidence" value="ECO:0007669"/>
    <property type="project" value="InterPro"/>
</dbReference>
<reference evidence="4" key="2">
    <citation type="submission" date="2025-08" db="UniProtKB">
        <authorList>
            <consortium name="Ensembl"/>
        </authorList>
    </citation>
    <scope>IDENTIFICATION</scope>
    <source>
        <strain evidence="4">Brown Norway</strain>
    </source>
</reference>
<reference evidence="4" key="1">
    <citation type="submission" date="2024-01" db="EMBL/GenBank/DDBJ databases">
        <title>GRCr8: a new rat reference genome assembly contstructed from accurate long reads and long range scaffolding.</title>
        <authorList>
            <person name="Doris P.A."/>
            <person name="Kalbfleisch T."/>
            <person name="Li K."/>
            <person name="Howe K."/>
            <person name="Wood J."/>
        </authorList>
    </citation>
    <scope>NUCLEOTIDE SEQUENCE [LARGE SCALE GENOMIC DNA]</scope>
    <source>
        <strain evidence="4">Brown Norway</strain>
    </source>
</reference>
<evidence type="ECO:0000313" key="6">
    <source>
        <dbReference type="RGD" id="1587378"/>
    </source>
</evidence>
<accession>A0A8I6ARR7</accession>
<dbReference type="InterPro" id="IPR026271">
    <property type="entry name" value="PRAME"/>
</dbReference>
<dbReference type="Proteomes" id="UP000002494">
    <property type="component" value="Chromosome 5"/>
</dbReference>
<dbReference type="Ensembl" id="ENSRNOT00000097445.2">
    <property type="protein sequence ID" value="ENSRNOP00000091456.1"/>
    <property type="gene ID" value="ENSRNOG00000067307.2"/>
</dbReference>
<keyword evidence="5" id="KW-1185">Reference proteome</keyword>
<proteinExistence type="inferred from homology"/>
<comment type="similarity">
    <text evidence="1">Belongs to the PRAME family.</text>
</comment>
<keyword evidence="2" id="KW-0433">Leucine-rich repeat</keyword>
<dbReference type="GeneTree" id="ENSGT01030000234531"/>
<dbReference type="RGD" id="1587378">
    <property type="gene designation" value="Pramef5"/>
</dbReference>
<dbReference type="AlphaFoldDB" id="A0A8I6ARR7"/>
<protein>
    <submittedName>
        <fullName evidence="4">PRAME family member 5</fullName>
    </submittedName>
</protein>
<evidence type="ECO:0000313" key="5">
    <source>
        <dbReference type="Proteomes" id="UP000002494"/>
    </source>
</evidence>
<sequence>MWENRQSTMNFNTPPTLLELGRRSLLQDEALTVSALQELPLELFPALFKDAFSSEQSIILRHMVVAWPFPCLPVGALMRTPHLETLKAVLGGLDLLLAQKVQPGRCKLQVLDLRDVNHNFWNVWTGMEDGVFSPDISHPQSLIYHPIQKGKQAVTVWINLSVNPRHSSKYNEYFYQWAKERKDVVQVNCQKIEFWTNPFYDPCLLDIVEPSSIQELEVYEHWDLETLAMLAPDLGQMINLQRLLLHNIHISLNWLGNKEVEDYYVRMIIPLFSKLDKLQHLYLNDVCFVNEHLDQVLGCLNSPLETLVITRCKLSELDMSHLSQCPRVHQLKHLDLSGVDFINLSHEFLARLLKRLTATMQKLKLKSCMITDFQMDVLLPALSQCSQLTEVDFLMNFLSMDILKKLLQHTANLRQLTKEMYPAPCEVYDEFGNVLPHRFQQHCSDLMGTLKVIRQPKEICFMSNICAGCGEYSVYNLEAVLCSCWQ</sequence>
<evidence type="ECO:0000313" key="4">
    <source>
        <dbReference type="Ensembl" id="ENSRNOP00000091456.1"/>
    </source>
</evidence>
<dbReference type="PANTHER" id="PTHR14224:SF108">
    <property type="entry name" value="PRAME LIKE 11-RELATED"/>
    <property type="match status" value="1"/>
</dbReference>
<dbReference type="PIRSF" id="PIRSF038286">
    <property type="entry name" value="PRAME"/>
    <property type="match status" value="1"/>
</dbReference>
<organism evidence="4 5">
    <name type="scientific">Rattus norvegicus</name>
    <name type="common">Rat</name>
    <dbReference type="NCBI Taxonomy" id="10116"/>
    <lineage>
        <taxon>Eukaryota</taxon>
        <taxon>Metazoa</taxon>
        <taxon>Chordata</taxon>
        <taxon>Craniata</taxon>
        <taxon>Vertebrata</taxon>
        <taxon>Euteleostomi</taxon>
        <taxon>Mammalia</taxon>
        <taxon>Eutheria</taxon>
        <taxon>Euarchontoglires</taxon>
        <taxon>Glires</taxon>
        <taxon>Rodentia</taxon>
        <taxon>Myomorpha</taxon>
        <taxon>Muroidea</taxon>
        <taxon>Muridae</taxon>
        <taxon>Murinae</taxon>
        <taxon>Rattus</taxon>
    </lineage>
</organism>
<dbReference type="InterPro" id="IPR050694">
    <property type="entry name" value="LRRC14/PRAME"/>
</dbReference>
<dbReference type="GO" id="GO:0045596">
    <property type="term" value="P:negative regulation of cell differentiation"/>
    <property type="evidence" value="ECO:0007669"/>
    <property type="project" value="InterPro"/>
</dbReference>
<evidence type="ECO:0000256" key="1">
    <source>
        <dbReference type="ARBA" id="ARBA00009608"/>
    </source>
</evidence>
<keyword evidence="3" id="KW-0677">Repeat</keyword>
<dbReference type="SUPFAM" id="SSF52047">
    <property type="entry name" value="RNI-like"/>
    <property type="match status" value="1"/>
</dbReference>
<dbReference type="InterPro" id="IPR032675">
    <property type="entry name" value="LRR_dom_sf"/>
</dbReference>
<dbReference type="Gene3D" id="3.80.10.10">
    <property type="entry name" value="Ribonuclease Inhibitor"/>
    <property type="match status" value="1"/>
</dbReference>